<dbReference type="NCBIfam" id="TIGR01200">
    <property type="entry name" value="GLPGLI"/>
    <property type="match status" value="1"/>
</dbReference>
<proteinExistence type="predicted"/>
<reference evidence="2" key="1">
    <citation type="submission" date="2023-07" db="EMBL/GenBank/DDBJ databases">
        <title>Chryseobacterium sp. GMJ5 Genome sequencing and assembly.</title>
        <authorList>
            <person name="Jung Y."/>
        </authorList>
    </citation>
    <scope>NUCLEOTIDE SEQUENCE [LARGE SCALE GENOMIC DNA]</scope>
    <source>
        <strain evidence="2">GMJ5</strain>
    </source>
</reference>
<dbReference type="Pfam" id="PF09697">
    <property type="entry name" value="Porph_ging"/>
    <property type="match status" value="1"/>
</dbReference>
<protein>
    <submittedName>
        <fullName evidence="1">GLPGLI family protein</fullName>
    </submittedName>
</protein>
<dbReference type="InterPro" id="IPR005901">
    <property type="entry name" value="GLPGLI"/>
</dbReference>
<sequence length="276" mass="32253">MKTIFLLIMISISLSAQTHRFIYEYQFKMDSTSVEHRKVNMVLDINPTDTKFYNYDFVLTDSTNITKGQNNIIWDDTPVIIRKKNSNLNSNYIHVQNMFIIDTEDKINWKLSDETKSVGGYKLQKATAKFGARNWTAWFTKDINLNEGPYKFKGLPGLIFEIYDDKNNFKFSLVKSYKLAKTYETRSIIENFGGQKPIKIKEDQLAKMLLDNFNDPLHDFKEHYKNNTDPSAHFMVMGIEVKSPDQLKELSDMMQNNIRKNNNPIELNKAVKYPAK</sequence>
<accession>A0ABT2VW33</accession>
<evidence type="ECO:0000313" key="1">
    <source>
        <dbReference type="EMBL" id="MCU7614202.1"/>
    </source>
</evidence>
<dbReference type="RefSeq" id="WP_262990094.1">
    <property type="nucleotide sequence ID" value="NZ_JAOTEN010000002.1"/>
</dbReference>
<gene>
    <name evidence="1" type="ORF">N0B16_07105</name>
</gene>
<keyword evidence="2" id="KW-1185">Reference proteome</keyword>
<dbReference type="Proteomes" id="UP001208114">
    <property type="component" value="Unassembled WGS sequence"/>
</dbReference>
<dbReference type="EMBL" id="JAOTEN010000002">
    <property type="protein sequence ID" value="MCU7614202.1"/>
    <property type="molecule type" value="Genomic_DNA"/>
</dbReference>
<comment type="caution">
    <text evidence="1">The sequence shown here is derived from an EMBL/GenBank/DDBJ whole genome shotgun (WGS) entry which is preliminary data.</text>
</comment>
<evidence type="ECO:0000313" key="2">
    <source>
        <dbReference type="Proteomes" id="UP001208114"/>
    </source>
</evidence>
<name>A0ABT2VW33_9FLAO</name>
<organism evidence="1 2">
    <name type="scientific">Chryseobacterium gilvum</name>
    <dbReference type="NCBI Taxonomy" id="2976534"/>
    <lineage>
        <taxon>Bacteria</taxon>
        <taxon>Pseudomonadati</taxon>
        <taxon>Bacteroidota</taxon>
        <taxon>Flavobacteriia</taxon>
        <taxon>Flavobacteriales</taxon>
        <taxon>Weeksellaceae</taxon>
        <taxon>Chryseobacterium group</taxon>
        <taxon>Chryseobacterium</taxon>
    </lineage>
</organism>